<keyword evidence="2" id="KW-1185">Reference proteome</keyword>
<evidence type="ECO:0000313" key="1">
    <source>
        <dbReference type="EMBL" id="CEM60368.1"/>
    </source>
</evidence>
<reference evidence="2" key="1">
    <citation type="submission" date="2015-01" db="EMBL/GenBank/DDBJ databases">
        <authorList>
            <person name="Manzoor Shahid"/>
            <person name="Zubair Saima"/>
        </authorList>
    </citation>
    <scope>NUCLEOTIDE SEQUENCE [LARGE SCALE GENOMIC DNA]</scope>
    <source>
        <strain evidence="2">V1</strain>
    </source>
</reference>
<protein>
    <recommendedName>
        <fullName evidence="3">Lipoprotein</fullName>
    </recommendedName>
</protein>
<evidence type="ECO:0000313" key="2">
    <source>
        <dbReference type="Proteomes" id="UP000042527"/>
    </source>
</evidence>
<dbReference type="GeneID" id="57753593"/>
<name>A0A0B7GPJ5_TREPH</name>
<accession>A0A0B7GPJ5</accession>
<dbReference type="Proteomes" id="UP000042527">
    <property type="component" value="Unassembled WGS sequence"/>
</dbReference>
<dbReference type="RefSeq" id="WP_002700081.1">
    <property type="nucleotide sequence ID" value="NZ_CDNC01000001.1"/>
</dbReference>
<proteinExistence type="predicted"/>
<organism evidence="1 2">
    <name type="scientific">Treponema phagedenis</name>
    <dbReference type="NCBI Taxonomy" id="162"/>
    <lineage>
        <taxon>Bacteria</taxon>
        <taxon>Pseudomonadati</taxon>
        <taxon>Spirochaetota</taxon>
        <taxon>Spirochaetia</taxon>
        <taxon>Spirochaetales</taxon>
        <taxon>Treponemataceae</taxon>
        <taxon>Treponema</taxon>
    </lineage>
</organism>
<sequence length="340" mass="39231">MNAPVKKILFICFFFYSAFFFGIESSTAKDATINATENKTWSPLFPAALFLRNMPPRSIGTKKAIIPSREDIEKEYQKREESLQSVLLNNDIFALYGKPNAYTMGILGQYSLENIEPIMNEFVKIYDDANGDRGVIPAFYIIYGTCWPEGEIGYLSKKITEQYIEFAATRGWYVFIDHQIGKYTVEQAMNTILPFLKYPNVHLAIDPEWRTTKPMRVIGYVTGEEVNTAQKMMQDYIIKHNIFGRKMLVIHQFNAKMIARRNLVKSNYERVQLIHCADGFGPPRLKRESYAYNALAKNIPLKSFKLFLKPTVAGAGYDQPLMTPKDVFNLHPRPYLIMYQ</sequence>
<evidence type="ECO:0008006" key="3">
    <source>
        <dbReference type="Google" id="ProtNLM"/>
    </source>
</evidence>
<dbReference type="AlphaFoldDB" id="A0A0B7GPJ5"/>
<gene>
    <name evidence="1" type="ORF">TPHV1_10036</name>
</gene>
<dbReference type="EMBL" id="CDNC01000001">
    <property type="protein sequence ID" value="CEM60368.1"/>
    <property type="molecule type" value="Genomic_DNA"/>
</dbReference>